<feature type="transmembrane region" description="Helical" evidence="6">
    <location>
        <begin position="20"/>
        <end position="39"/>
    </location>
</feature>
<dbReference type="InterPro" id="IPR036890">
    <property type="entry name" value="HATPase_C_sf"/>
</dbReference>
<dbReference type="InterPro" id="IPR003661">
    <property type="entry name" value="HisK_dim/P_dom"/>
</dbReference>
<dbReference type="SMART" id="SM00388">
    <property type="entry name" value="HisKA"/>
    <property type="match status" value="1"/>
</dbReference>
<evidence type="ECO:0000256" key="3">
    <source>
        <dbReference type="ARBA" id="ARBA00022553"/>
    </source>
</evidence>
<keyword evidence="4" id="KW-0808">Transferase</keyword>
<gene>
    <name evidence="8" type="ORF">ND2E_0023</name>
</gene>
<evidence type="ECO:0000256" key="5">
    <source>
        <dbReference type="ARBA" id="ARBA00022777"/>
    </source>
</evidence>
<protein>
    <recommendedName>
        <fullName evidence="2">histidine kinase</fullName>
        <ecNumber evidence="2">2.7.13.3</ecNumber>
    </recommendedName>
</protein>
<dbReference type="Pfam" id="PF00512">
    <property type="entry name" value="HisKA"/>
    <property type="match status" value="1"/>
</dbReference>
<evidence type="ECO:0000259" key="7">
    <source>
        <dbReference type="PROSITE" id="PS50109"/>
    </source>
</evidence>
<proteinExistence type="predicted"/>
<dbReference type="Gene3D" id="3.30.565.10">
    <property type="entry name" value="Histidine kinase-like ATPase, C-terminal domain"/>
    <property type="match status" value="1"/>
</dbReference>
<reference evidence="8 9" key="1">
    <citation type="submission" date="2014-08" db="EMBL/GenBank/DDBJ databases">
        <title>Genomic and Phenotypic Diversity of Colwellia psychrerythraea strains from Disparate Marine Basins.</title>
        <authorList>
            <person name="Techtmann S.M."/>
            <person name="Stelling S.C."/>
            <person name="Utturkar S.M."/>
            <person name="Alshibli N."/>
            <person name="Harris A."/>
            <person name="Brown S.D."/>
            <person name="Hazen T.C."/>
        </authorList>
    </citation>
    <scope>NUCLEOTIDE SEQUENCE [LARGE SCALE GENOMIC DNA]</scope>
    <source>
        <strain evidence="8 9">ND2E</strain>
    </source>
</reference>
<evidence type="ECO:0000313" key="8">
    <source>
        <dbReference type="EMBL" id="KGJ90780.1"/>
    </source>
</evidence>
<dbReference type="InterPro" id="IPR005467">
    <property type="entry name" value="His_kinase_dom"/>
</dbReference>
<sequence>MISQSKHSLHQFLNQRYLTILVLLIIVFSAVIVFMRYSAMDDTTDYYMYYDAQVLSEYYQVTDDIIEFDAGRKEYYWGVKRLPKRYQALLEINDDQNNLALDESQIYQLEDKIIYILPYYSIEKAEIFFVLHLFDLKDEAMFYQSWQNAVILLVTLFLLVVIFYSLHTNRQITRQMADFSLWVQSMSHLEYKALQQQKMPESLSFAELVNSAKFLQSSLLTQYELQHKEQALLTREKHFLSSLSHELRTPMAIMAAALTLLNNSDAITATDKSKLVKLNKAHLTMKQLTNTLLQLWRGQQELTQQKQVSHALQNKVFLLDEIVENSVSACEEHFSKRKICFAVRMQGNTSLFGQLELADILITNLLKNACQYSVLGKVKVDISDHTLLIENDLLAVGAAENNTLELEEAGVTYGYGVGLFLAETICQQQQWQLNISSNAQRFTVEVVFHDALAH</sequence>
<dbReference type="GO" id="GO:0000155">
    <property type="term" value="F:phosphorelay sensor kinase activity"/>
    <property type="evidence" value="ECO:0007669"/>
    <property type="project" value="InterPro"/>
</dbReference>
<evidence type="ECO:0000256" key="2">
    <source>
        <dbReference type="ARBA" id="ARBA00012438"/>
    </source>
</evidence>
<dbReference type="SUPFAM" id="SSF47384">
    <property type="entry name" value="Homodimeric domain of signal transducing histidine kinase"/>
    <property type="match status" value="1"/>
</dbReference>
<keyword evidence="6" id="KW-0812">Transmembrane</keyword>
<dbReference type="PROSITE" id="PS50109">
    <property type="entry name" value="HIS_KIN"/>
    <property type="match status" value="1"/>
</dbReference>
<dbReference type="EMBL" id="JQED01000031">
    <property type="protein sequence ID" value="KGJ90780.1"/>
    <property type="molecule type" value="Genomic_DNA"/>
</dbReference>
<dbReference type="PANTHER" id="PTHR45436">
    <property type="entry name" value="SENSOR HISTIDINE KINASE YKOH"/>
    <property type="match status" value="1"/>
</dbReference>
<dbReference type="InterPro" id="IPR050428">
    <property type="entry name" value="TCS_sensor_his_kinase"/>
</dbReference>
<evidence type="ECO:0000256" key="6">
    <source>
        <dbReference type="SAM" id="Phobius"/>
    </source>
</evidence>
<accession>A0A099KKI8</accession>
<dbReference type="CDD" id="cd00082">
    <property type="entry name" value="HisKA"/>
    <property type="match status" value="1"/>
</dbReference>
<keyword evidence="5 8" id="KW-0418">Kinase</keyword>
<dbReference type="SUPFAM" id="SSF55874">
    <property type="entry name" value="ATPase domain of HSP90 chaperone/DNA topoisomerase II/histidine kinase"/>
    <property type="match status" value="1"/>
</dbReference>
<dbReference type="PATRIC" id="fig|28229.4.peg.2520"/>
<keyword evidence="6" id="KW-1133">Transmembrane helix</keyword>
<keyword evidence="3" id="KW-0597">Phosphoprotein</keyword>
<evidence type="ECO:0000313" key="9">
    <source>
        <dbReference type="Proteomes" id="UP000029843"/>
    </source>
</evidence>
<dbReference type="RefSeq" id="WP_033094220.1">
    <property type="nucleotide sequence ID" value="NZ_JQED01000031.1"/>
</dbReference>
<dbReference type="InterPro" id="IPR036097">
    <property type="entry name" value="HisK_dim/P_sf"/>
</dbReference>
<name>A0A099KKI8_COLPS</name>
<evidence type="ECO:0000256" key="1">
    <source>
        <dbReference type="ARBA" id="ARBA00000085"/>
    </source>
</evidence>
<dbReference type="EC" id="2.7.13.3" evidence="2"/>
<organism evidence="8 9">
    <name type="scientific">Colwellia psychrerythraea</name>
    <name type="common">Vibrio psychroerythus</name>
    <dbReference type="NCBI Taxonomy" id="28229"/>
    <lineage>
        <taxon>Bacteria</taxon>
        <taxon>Pseudomonadati</taxon>
        <taxon>Pseudomonadota</taxon>
        <taxon>Gammaproteobacteria</taxon>
        <taxon>Alteromonadales</taxon>
        <taxon>Colwelliaceae</taxon>
        <taxon>Colwellia</taxon>
    </lineage>
</organism>
<dbReference type="OrthoDB" id="9121563at2"/>
<dbReference type="Proteomes" id="UP000029843">
    <property type="component" value="Unassembled WGS sequence"/>
</dbReference>
<feature type="transmembrane region" description="Helical" evidence="6">
    <location>
        <begin position="146"/>
        <end position="166"/>
    </location>
</feature>
<evidence type="ECO:0000256" key="4">
    <source>
        <dbReference type="ARBA" id="ARBA00022679"/>
    </source>
</evidence>
<comment type="catalytic activity">
    <reaction evidence="1">
        <text>ATP + protein L-histidine = ADP + protein N-phospho-L-histidine.</text>
        <dbReference type="EC" id="2.7.13.3"/>
    </reaction>
</comment>
<dbReference type="PANTHER" id="PTHR45436:SF5">
    <property type="entry name" value="SENSOR HISTIDINE KINASE TRCS"/>
    <property type="match status" value="1"/>
</dbReference>
<comment type="caution">
    <text evidence="8">The sequence shown here is derived from an EMBL/GenBank/DDBJ whole genome shotgun (WGS) entry which is preliminary data.</text>
</comment>
<dbReference type="Gene3D" id="1.10.287.130">
    <property type="match status" value="1"/>
</dbReference>
<feature type="domain" description="Histidine kinase" evidence="7">
    <location>
        <begin position="242"/>
        <end position="452"/>
    </location>
</feature>
<dbReference type="AlphaFoldDB" id="A0A099KKI8"/>
<dbReference type="GO" id="GO:0005886">
    <property type="term" value="C:plasma membrane"/>
    <property type="evidence" value="ECO:0007669"/>
    <property type="project" value="TreeGrafter"/>
</dbReference>
<keyword evidence="6" id="KW-0472">Membrane</keyword>